<evidence type="ECO:0000313" key="1">
    <source>
        <dbReference type="EMBL" id="MQU43077.1"/>
    </source>
</evidence>
<accession>A0A6I1WP09</accession>
<reference evidence="1 2" key="1">
    <citation type="submission" date="2019-10" db="EMBL/GenBank/DDBJ databases">
        <title>Evaluation of single-gene subtyping targets for Pseudomonas.</title>
        <authorList>
            <person name="Reichler S.J."/>
            <person name="Orsi R.H."/>
            <person name="Wiedmann M."/>
            <person name="Martin N.H."/>
            <person name="Murphy S.I."/>
        </authorList>
    </citation>
    <scope>NUCLEOTIDE SEQUENCE [LARGE SCALE GENOMIC DNA]</scope>
    <source>
        <strain evidence="1 2">FSL R10-1876</strain>
    </source>
</reference>
<evidence type="ECO:0000313" key="2">
    <source>
        <dbReference type="Proteomes" id="UP000466863"/>
    </source>
</evidence>
<name>A0A6I1WP09_9PSED</name>
<organism evidence="1 2">
    <name type="scientific">Pseudomonas helleri</name>
    <dbReference type="NCBI Taxonomy" id="1608996"/>
    <lineage>
        <taxon>Bacteria</taxon>
        <taxon>Pseudomonadati</taxon>
        <taxon>Pseudomonadota</taxon>
        <taxon>Gammaproteobacteria</taxon>
        <taxon>Pseudomonadales</taxon>
        <taxon>Pseudomonadaceae</taxon>
        <taxon>Pseudomonas</taxon>
    </lineage>
</organism>
<sequence length="63" mass="6265">MAAGRTVVGAKGKKFGPGETVKLSAAEADTLTALGFLVDADAVVKKQTGPHISVSSGPTVRVA</sequence>
<dbReference type="AlphaFoldDB" id="A0A6I1WP09"/>
<proteinExistence type="predicted"/>
<dbReference type="EMBL" id="WIVV01000043">
    <property type="protein sequence ID" value="MQU43077.1"/>
    <property type="molecule type" value="Genomic_DNA"/>
</dbReference>
<protein>
    <submittedName>
        <fullName evidence="1">Uncharacterized protein</fullName>
    </submittedName>
</protein>
<dbReference type="RefSeq" id="WP_153356147.1">
    <property type="nucleotide sequence ID" value="NZ_JBQQKR010000068.1"/>
</dbReference>
<dbReference type="Proteomes" id="UP000466863">
    <property type="component" value="Unassembled WGS sequence"/>
</dbReference>
<comment type="caution">
    <text evidence="1">The sequence shown here is derived from an EMBL/GenBank/DDBJ whole genome shotgun (WGS) entry which is preliminary data.</text>
</comment>
<gene>
    <name evidence="1" type="ORF">GHO28_11270</name>
</gene>